<dbReference type="EMBL" id="KU878088">
    <property type="protein sequence ID" value="AMS01195.1"/>
    <property type="molecule type" value="Genomic_DNA"/>
</dbReference>
<evidence type="ECO:0000313" key="1">
    <source>
        <dbReference type="EMBL" id="AMS01195.1"/>
    </source>
</evidence>
<organism evidence="1 2">
    <name type="scientific">Bacillus phage AR9</name>
    <dbReference type="NCBI Taxonomy" id="1815509"/>
    <lineage>
        <taxon>Viruses</taxon>
        <taxon>Duplodnaviria</taxon>
        <taxon>Heunggongvirae</taxon>
        <taxon>Uroviricota</taxon>
        <taxon>Caudoviricetes</taxon>
        <taxon>Takahashivirus</taxon>
        <taxon>Bacillus phage PBS1</taxon>
    </lineage>
</organism>
<proteinExistence type="predicted"/>
<sequence>MYKNAKDLRAVALKKLDLRLNEIIDEFIFPALNDAADKGKMSIKFSKNNYYDFLKDSDDYEKFQLIFENQKLFKEKLSEFGLTFIDDSTSNSITVSWQ</sequence>
<dbReference type="RefSeq" id="YP_009283015.1">
    <property type="nucleotide sequence ID" value="NC_031039.1"/>
</dbReference>
<name>A0A172JI07_BPPB1</name>
<evidence type="ECO:0000313" key="2">
    <source>
        <dbReference type="Proteomes" id="UP000202618"/>
    </source>
</evidence>
<accession>A0A172JI07</accession>
<dbReference type="GeneID" id="29058829"/>
<protein>
    <submittedName>
        <fullName evidence="1">Uncharacterized protein</fullName>
    </submittedName>
</protein>
<dbReference type="Proteomes" id="UP000202618">
    <property type="component" value="Segment"/>
</dbReference>
<gene>
    <name evidence="1" type="ORF">AR9_g111</name>
</gene>
<dbReference type="KEGG" id="vg:29058829"/>
<reference evidence="1 2" key="1">
    <citation type="journal article" date="2016" name="Virology">
        <title>The genome of AR9, a giant transducing Bacillus phage encoding two multisubunit RNA polymerases.</title>
        <authorList>
            <person name="Lavysh D."/>
            <person name="Sokolova M."/>
            <person name="Minakhin L."/>
            <person name="Yakunina M."/>
            <person name="Artamonova T."/>
            <person name="Kozyavkin S."/>
            <person name="Makarova K.S."/>
            <person name="Koonin E.V."/>
            <person name="Severinov K."/>
        </authorList>
    </citation>
    <scope>NUCLEOTIDE SEQUENCE [LARGE SCALE GENOMIC DNA]</scope>
</reference>